<comment type="caution">
    <text evidence="1">The sequence shown here is derived from an EMBL/GenBank/DDBJ whole genome shotgun (WGS) entry which is preliminary data.</text>
</comment>
<name>A0A2S5ZG73_9GAMM</name>
<dbReference type="RefSeq" id="WP_104320420.1">
    <property type="nucleotide sequence ID" value="NZ_PSSX01000001.1"/>
</dbReference>
<evidence type="ECO:0000313" key="2">
    <source>
        <dbReference type="Proteomes" id="UP000239917"/>
    </source>
</evidence>
<accession>A0A2S5ZG73</accession>
<sequence length="207" mass="23175">MTHSATFEQALSASAFTGRDVFAFAEDKEESLSENTGKYLEFPVEDAIQRNFNTVRILTERSSTLLQHSGMFELVGGFLRETPTFAFPERENTAAPREVLTRIGNYISVENPSALARFIARNGDIAELLEQAARRTAALPHYAGGEISVFSEPADSDYCVYINADFAVESYEEAYALENQVFSEVLEPHFNKVNFRILLSFDTDSDD</sequence>
<reference evidence="1 2" key="1">
    <citation type="submission" date="2018-01" db="EMBL/GenBank/DDBJ databases">
        <title>Complete genome sequences of the type strains of Marinobacter flavimaris and Marinobacter maroccanus.</title>
        <authorList>
            <person name="Palau M."/>
            <person name="Boujida N."/>
            <person name="Manresa A."/>
            <person name="Minana-Galbis D."/>
        </authorList>
    </citation>
    <scope>NUCLEOTIDE SEQUENCE [LARGE SCALE GENOMIC DNA]</scope>
    <source>
        <strain evidence="1 2">N4</strain>
    </source>
</reference>
<gene>
    <name evidence="1" type="ORF">KEHDKFFH_02360</name>
</gene>
<keyword evidence="2" id="KW-1185">Reference proteome</keyword>
<organism evidence="1 2">
    <name type="scientific">Marinobacter maroccanus</name>
    <dbReference type="NCBI Taxonomy" id="2055143"/>
    <lineage>
        <taxon>Bacteria</taxon>
        <taxon>Pseudomonadati</taxon>
        <taxon>Pseudomonadota</taxon>
        <taxon>Gammaproteobacteria</taxon>
        <taxon>Pseudomonadales</taxon>
        <taxon>Marinobacteraceae</taxon>
        <taxon>Marinobacter</taxon>
    </lineage>
</organism>
<proteinExistence type="predicted"/>
<protein>
    <submittedName>
        <fullName evidence="1">Uncharacterized protein</fullName>
    </submittedName>
</protein>
<dbReference type="Proteomes" id="UP000239917">
    <property type="component" value="Unassembled WGS sequence"/>
</dbReference>
<dbReference type="AlphaFoldDB" id="A0A2S5ZG73"/>
<dbReference type="EMBL" id="PSSX01000001">
    <property type="protein sequence ID" value="PPI86182.1"/>
    <property type="molecule type" value="Genomic_DNA"/>
</dbReference>
<evidence type="ECO:0000313" key="1">
    <source>
        <dbReference type="EMBL" id="PPI86182.1"/>
    </source>
</evidence>